<evidence type="ECO:0000256" key="1">
    <source>
        <dbReference type="ARBA" id="ARBA00004429"/>
    </source>
</evidence>
<keyword evidence="4" id="KW-0997">Cell inner membrane</keyword>
<feature type="transmembrane region" description="Helical" evidence="8">
    <location>
        <begin position="171"/>
        <end position="197"/>
    </location>
</feature>
<keyword evidence="11" id="KW-1185">Reference proteome</keyword>
<dbReference type="EMBL" id="JACEMT010000031">
    <property type="protein sequence ID" value="MBA4501012.1"/>
    <property type="molecule type" value="Genomic_DNA"/>
</dbReference>
<feature type="transmembrane region" description="Helical" evidence="8">
    <location>
        <begin position="381"/>
        <end position="404"/>
    </location>
</feature>
<reference evidence="10 11" key="1">
    <citation type="submission" date="2020-07" db="EMBL/GenBank/DDBJ databases">
        <title>Bacterium isolated from marien macroalgae.</title>
        <authorList>
            <person name="Zhu K."/>
            <person name="Lu D."/>
            <person name="Du Z."/>
        </authorList>
    </citation>
    <scope>NUCLEOTIDE SEQUENCE [LARGE SCALE GENOMIC DNA]</scope>
    <source>
        <strain evidence="10 11">3-1745</strain>
    </source>
</reference>
<comment type="subcellular location">
    <subcellularLocation>
        <location evidence="1">Cell inner membrane</location>
        <topology evidence="1">Multi-pass membrane protein</topology>
    </subcellularLocation>
</comment>
<evidence type="ECO:0000313" key="10">
    <source>
        <dbReference type="EMBL" id="MBA4501012.1"/>
    </source>
</evidence>
<comment type="caution">
    <text evidence="10">The sequence shown here is derived from an EMBL/GenBank/DDBJ whole genome shotgun (WGS) entry which is preliminary data.</text>
</comment>
<evidence type="ECO:0000256" key="4">
    <source>
        <dbReference type="ARBA" id="ARBA00022519"/>
    </source>
</evidence>
<dbReference type="FunFam" id="1.20.81.30:FF:000001">
    <property type="entry name" value="Type II secretion system protein F"/>
    <property type="match status" value="1"/>
</dbReference>
<evidence type="ECO:0000256" key="6">
    <source>
        <dbReference type="ARBA" id="ARBA00022989"/>
    </source>
</evidence>
<feature type="domain" description="Type II secretion system protein GspF" evidence="9">
    <location>
        <begin position="278"/>
        <end position="399"/>
    </location>
</feature>
<dbReference type="PANTHER" id="PTHR30012:SF0">
    <property type="entry name" value="TYPE II SECRETION SYSTEM PROTEIN F-RELATED"/>
    <property type="match status" value="1"/>
</dbReference>
<evidence type="ECO:0000313" key="11">
    <source>
        <dbReference type="Proteomes" id="UP000538931"/>
    </source>
</evidence>
<accession>A0A7W2AB15</accession>
<keyword evidence="3" id="KW-1003">Cell membrane</keyword>
<dbReference type="Proteomes" id="UP000538931">
    <property type="component" value="Unassembled WGS sequence"/>
</dbReference>
<keyword evidence="5 8" id="KW-0812">Transmembrane</keyword>
<evidence type="ECO:0000259" key="9">
    <source>
        <dbReference type="Pfam" id="PF00482"/>
    </source>
</evidence>
<dbReference type="Pfam" id="PF00482">
    <property type="entry name" value="T2SSF"/>
    <property type="match status" value="2"/>
</dbReference>
<gene>
    <name evidence="10" type="ORF">H1S06_01340</name>
</gene>
<organism evidence="10 11">
    <name type="scientific">Marinobacterium marinum</name>
    <dbReference type="NCBI Taxonomy" id="2756129"/>
    <lineage>
        <taxon>Bacteria</taxon>
        <taxon>Pseudomonadati</taxon>
        <taxon>Pseudomonadota</taxon>
        <taxon>Gammaproteobacteria</taxon>
        <taxon>Oceanospirillales</taxon>
        <taxon>Oceanospirillaceae</taxon>
        <taxon>Marinobacterium</taxon>
    </lineage>
</organism>
<proteinExistence type="inferred from homology"/>
<evidence type="ECO:0000256" key="7">
    <source>
        <dbReference type="ARBA" id="ARBA00023136"/>
    </source>
</evidence>
<dbReference type="InterPro" id="IPR003004">
    <property type="entry name" value="GspF/PilC"/>
</dbReference>
<evidence type="ECO:0000256" key="8">
    <source>
        <dbReference type="SAM" id="Phobius"/>
    </source>
</evidence>
<dbReference type="PANTHER" id="PTHR30012">
    <property type="entry name" value="GENERAL SECRETION PATHWAY PROTEIN"/>
    <property type="match status" value="1"/>
</dbReference>
<dbReference type="InterPro" id="IPR018076">
    <property type="entry name" value="T2SS_GspF_dom"/>
</dbReference>
<evidence type="ECO:0000256" key="2">
    <source>
        <dbReference type="ARBA" id="ARBA00005745"/>
    </source>
</evidence>
<name>A0A7W2AB15_9GAMM</name>
<evidence type="ECO:0000256" key="3">
    <source>
        <dbReference type="ARBA" id="ARBA00022475"/>
    </source>
</evidence>
<dbReference type="GO" id="GO:0005886">
    <property type="term" value="C:plasma membrane"/>
    <property type="evidence" value="ECO:0007669"/>
    <property type="project" value="UniProtKB-SubCell"/>
</dbReference>
<keyword evidence="6 8" id="KW-1133">Transmembrane helix</keyword>
<feature type="domain" description="Type II secretion system protein GspF" evidence="9">
    <location>
        <begin position="75"/>
        <end position="198"/>
    </location>
</feature>
<dbReference type="PRINTS" id="PR00812">
    <property type="entry name" value="BCTERIALGSPF"/>
</dbReference>
<evidence type="ECO:0000256" key="5">
    <source>
        <dbReference type="ARBA" id="ARBA00022692"/>
    </source>
</evidence>
<comment type="similarity">
    <text evidence="2">Belongs to the GSP F family.</text>
</comment>
<keyword evidence="7 8" id="KW-0472">Membrane</keyword>
<dbReference type="Gene3D" id="1.20.81.30">
    <property type="entry name" value="Type II secretion system (T2SS), domain F"/>
    <property type="match status" value="2"/>
</dbReference>
<dbReference type="InterPro" id="IPR042094">
    <property type="entry name" value="T2SS_GspF_sf"/>
</dbReference>
<protein>
    <submittedName>
        <fullName evidence="10">Type II secretion system F family protein</fullName>
    </submittedName>
</protein>
<sequence length="409" mass="43733">MPQFQYSAAGKSGSVVSGVITAASQDAAMRQLRGQGLIPIEVSAEPAAGIASSSVASSPVKARKGAMNRNDLLSFTSELAVLLKAGLPVDRALKVQAEMASKQACAELYTRLLEMVKSGKRLSHGFESEGDMFDDFYINMVRAGEASGDLAGIMRALGEHLQRGREVRSTIISALIYPAILLVVAVLAIAVMLGFVVPQFESLFSDMGDALPVMTSFVIALGDVVKAWWWLMVLLCVAVYHWVRRSVATPAGKLKLDKFMLGAPVLGAIQLKYEIGRFSRTLGTLLNNGVSLVDALKIAVATIGNSQIKQEFSSLESAVKSGTRVSKSLQESRFATPMIIQMVRVGEESGQLGEMLSEVADVYDQEVQTQVKRGLTLLEPVLILIMGGVIALIILSILMGILSVNSLAG</sequence>
<dbReference type="AlphaFoldDB" id="A0A7W2AB15"/>
<feature type="transmembrane region" description="Helical" evidence="8">
    <location>
        <begin position="217"/>
        <end position="243"/>
    </location>
</feature>